<gene>
    <name evidence="1" type="ORF">QFC20_001381</name>
</gene>
<accession>A0ACC2WSR4</accession>
<name>A0ACC2WSR4_9TREE</name>
<sequence length="605" mass="65238">MESGNDPYMSNTQKQGQLFRAFQRFMEQNAASGDTGLPVANAASCPVASGSGNAGMQFDGTLVPPPTGAARSAPCTASGYVPSFAPPARPPHVLAQAAKPAPPRLALPAIAAVGSAPGTVPRPPPPPAVHPRAPVHLVYANQNGRQQRSLTGRQSGSGNGRAMTLGFFGASGTNDCVYLPTRKYMRERRRVFALDSQVAGAQLAWLADFGYMRRVVIGKSDSNAEIRAAVIKAFPDLNTPRGFAFAKFAPQRAFLSHDVMHIDDVADFAALHVFYRGCKYCFIIDADFEENTLSPEQFAFEEEWVASMEAQKDEAREEMRLEEDLASMEQQASQSANNPLGTPEGSSASRISASGPCPKCFRPFKQLRRHFPICKGDIKNSGSSADFFMLSEKRSVRLPKPVDNATNIRQRMREVEIDHLLRNLKKTMSVSSEAFHHFHDEFNAYKSRIAGRAIPEIDPDLLALSQALDDDARSMFDAAGMDDTAAGKQGREEFGSLFDFVSQSVLDDDAEEDEGTRIGTSTFAQDGGVDSGSPEEATIAGAHGQYINNDGNDDNGTAHVTAKRSAAENGPVIETTAGRVKRARRNASGIQLEDALDSAEPGESS</sequence>
<protein>
    <submittedName>
        <fullName evidence="1">Uncharacterized protein</fullName>
    </submittedName>
</protein>
<keyword evidence="2" id="KW-1185">Reference proteome</keyword>
<evidence type="ECO:0000313" key="2">
    <source>
        <dbReference type="Proteomes" id="UP001230649"/>
    </source>
</evidence>
<dbReference type="EMBL" id="JASBWS010000008">
    <property type="protein sequence ID" value="KAJ9114508.1"/>
    <property type="molecule type" value="Genomic_DNA"/>
</dbReference>
<organism evidence="1 2">
    <name type="scientific">Naganishia adeliensis</name>
    <dbReference type="NCBI Taxonomy" id="92952"/>
    <lineage>
        <taxon>Eukaryota</taxon>
        <taxon>Fungi</taxon>
        <taxon>Dikarya</taxon>
        <taxon>Basidiomycota</taxon>
        <taxon>Agaricomycotina</taxon>
        <taxon>Tremellomycetes</taxon>
        <taxon>Filobasidiales</taxon>
        <taxon>Filobasidiaceae</taxon>
        <taxon>Naganishia</taxon>
    </lineage>
</organism>
<dbReference type="Proteomes" id="UP001230649">
    <property type="component" value="Unassembled WGS sequence"/>
</dbReference>
<evidence type="ECO:0000313" key="1">
    <source>
        <dbReference type="EMBL" id="KAJ9114508.1"/>
    </source>
</evidence>
<comment type="caution">
    <text evidence="1">The sequence shown here is derived from an EMBL/GenBank/DDBJ whole genome shotgun (WGS) entry which is preliminary data.</text>
</comment>
<reference evidence="1" key="1">
    <citation type="submission" date="2023-04" db="EMBL/GenBank/DDBJ databases">
        <title>Draft Genome sequencing of Naganishia species isolated from polar environments using Oxford Nanopore Technology.</title>
        <authorList>
            <person name="Leo P."/>
            <person name="Venkateswaran K."/>
        </authorList>
    </citation>
    <scope>NUCLEOTIDE SEQUENCE</scope>
    <source>
        <strain evidence="1">MNA-CCFEE 5262</strain>
    </source>
</reference>
<proteinExistence type="predicted"/>